<accession>A0AAF0BVR1</accession>
<dbReference type="InterPro" id="IPR019692">
    <property type="entry name" value="CFP-6_PH"/>
</dbReference>
<keyword evidence="1" id="KW-0812">Transmembrane</keyword>
<dbReference type="RefSeq" id="WP_272738626.1">
    <property type="nucleotide sequence ID" value="NZ_CP116942.1"/>
</dbReference>
<feature type="transmembrane region" description="Helical" evidence="1">
    <location>
        <begin position="44"/>
        <end position="61"/>
    </location>
</feature>
<dbReference type="Pfam" id="PF10756">
    <property type="entry name" value="bPH_6"/>
    <property type="match status" value="1"/>
</dbReference>
<name>A0AAF0BVR1_9ACTN</name>
<dbReference type="KEGG" id="ima:PO878_10280"/>
<dbReference type="AlphaFoldDB" id="A0AAF0BVR1"/>
<organism evidence="3 4">
    <name type="scientific">Iamia majanohamensis</name>
    <dbReference type="NCBI Taxonomy" id="467976"/>
    <lineage>
        <taxon>Bacteria</taxon>
        <taxon>Bacillati</taxon>
        <taxon>Actinomycetota</taxon>
        <taxon>Acidimicrobiia</taxon>
        <taxon>Acidimicrobiales</taxon>
        <taxon>Iamiaceae</taxon>
        <taxon>Iamia</taxon>
    </lineage>
</organism>
<evidence type="ECO:0000259" key="2">
    <source>
        <dbReference type="Pfam" id="PF10756"/>
    </source>
</evidence>
<evidence type="ECO:0000313" key="3">
    <source>
        <dbReference type="EMBL" id="WCO69112.1"/>
    </source>
</evidence>
<proteinExistence type="predicted"/>
<feature type="domain" description="Low molecular weight protein antigen 6 PH" evidence="2">
    <location>
        <begin position="62"/>
        <end position="114"/>
    </location>
</feature>
<gene>
    <name evidence="3" type="ORF">PO878_10280</name>
</gene>
<reference evidence="3" key="1">
    <citation type="submission" date="2023-01" db="EMBL/GenBank/DDBJ databases">
        <title>The diversity of Class Acidimicrobiia in South China Sea sediment environments and the proposal of Iamia marina sp. nov., a novel species of the genus Iamia.</title>
        <authorList>
            <person name="He Y."/>
            <person name="Tian X."/>
        </authorList>
    </citation>
    <scope>NUCLEOTIDE SEQUENCE</scope>
    <source>
        <strain evidence="3">DSM 19957</strain>
    </source>
</reference>
<feature type="transmembrane region" description="Helical" evidence="1">
    <location>
        <begin position="12"/>
        <end position="32"/>
    </location>
</feature>
<keyword evidence="1" id="KW-0472">Membrane</keyword>
<evidence type="ECO:0000313" key="4">
    <source>
        <dbReference type="Proteomes" id="UP001216390"/>
    </source>
</evidence>
<keyword evidence="1" id="KW-1133">Transmembrane helix</keyword>
<protein>
    <submittedName>
        <fullName evidence="3">PH domain-containing protein</fullName>
    </submittedName>
</protein>
<dbReference type="Proteomes" id="UP001216390">
    <property type="component" value="Chromosome"/>
</dbReference>
<evidence type="ECO:0000256" key="1">
    <source>
        <dbReference type="SAM" id="Phobius"/>
    </source>
</evidence>
<sequence>MAPRTYRNLPLVVGCGVAGAAFAVLFLLLVLADRGASPRGGSATELYLIALVLAAVLLRATRLRVRVDDEGVTACTLVRTHRIPWSDLVGAVADRRGLVLLRAEAPPVLVQSLGQTALARWLRPGTQGTDVAAALDAEVARRA</sequence>
<dbReference type="EMBL" id="CP116942">
    <property type="protein sequence ID" value="WCO69112.1"/>
    <property type="molecule type" value="Genomic_DNA"/>
</dbReference>
<keyword evidence="4" id="KW-1185">Reference proteome</keyword>